<dbReference type="InterPro" id="IPR036396">
    <property type="entry name" value="Cyt_P450_sf"/>
</dbReference>
<evidence type="ECO:0000256" key="9">
    <source>
        <dbReference type="RuleBase" id="RU000461"/>
    </source>
</evidence>
<evidence type="ECO:0000313" key="11">
    <source>
        <dbReference type="Proteomes" id="UP000235786"/>
    </source>
</evidence>
<dbReference type="Proteomes" id="UP000235786">
    <property type="component" value="Unassembled WGS sequence"/>
</dbReference>
<dbReference type="STRING" id="1149755.A0A2J6RVS0"/>
<feature type="binding site" description="axial binding residue" evidence="8">
    <location>
        <position position="472"/>
    </location>
    <ligand>
        <name>heme</name>
        <dbReference type="ChEBI" id="CHEBI:30413"/>
    </ligand>
    <ligandPart>
        <name>Fe</name>
        <dbReference type="ChEBI" id="CHEBI:18248"/>
    </ligandPart>
</feature>
<comment type="similarity">
    <text evidence="2 9">Belongs to the cytochrome P450 family.</text>
</comment>
<keyword evidence="5 9" id="KW-0560">Oxidoreductase</keyword>
<evidence type="ECO:0000256" key="7">
    <source>
        <dbReference type="ARBA" id="ARBA00023033"/>
    </source>
</evidence>
<dbReference type="InterPro" id="IPR047146">
    <property type="entry name" value="Cyt_P450_E_CYP52_fungi"/>
</dbReference>
<protein>
    <submittedName>
        <fullName evidence="10">Cytochrome P450 alkane hydroxylase-like protein</fullName>
    </submittedName>
</protein>
<dbReference type="PANTHER" id="PTHR24287:SF1">
    <property type="entry name" value="P450, PUTATIVE (EUROFUNG)-RELATED"/>
    <property type="match status" value="1"/>
</dbReference>
<gene>
    <name evidence="10" type="ORF">L207DRAFT_543234</name>
</gene>
<dbReference type="Gene3D" id="1.10.630.10">
    <property type="entry name" value="Cytochrome P450"/>
    <property type="match status" value="1"/>
</dbReference>
<keyword evidence="11" id="KW-1185">Reference proteome</keyword>
<comment type="cofactor">
    <cofactor evidence="1 8">
        <name>heme</name>
        <dbReference type="ChEBI" id="CHEBI:30413"/>
    </cofactor>
</comment>
<proteinExistence type="inferred from homology"/>
<sequence>MQLPVEIVLLAAAACIIYLVVSQIIISRQNAANARKLGCKEPPIQRNRYPLGIDNLLRAIAADKAKLFPVDAIQRTIDNGAITYKYTLLGSTNYFTADEKNIQAMLATNFSDWDLGPNRRGNFYPLLGNGIFTSDGIGWEHSRAMMRPQFARDQVSDLDLEERHVQNMMRALDVSIGRDDWTDCVDLQVLFFRLTLDSATEFLFGESVDSQLVLLPGYQSEKSVDGLHSSDFASAFDQGQMALATRARFASRYWIVWPKGFKESCRICHEFIDHFVRLALSKELREKELEKGKYGKKEKYVFLEALAAETQDPVELRSQLLNILLAGRDTTASLLGWLFFCLTRDPARYRKLRGIIIDAFGTYDNPTGITFAKIKGCTYLQHCNNEALRLYPVVPINGRFANKDTVLPRGGGKDGKSPIFVPKNTAVDYSVHVMHHRKDIWGPDAEEFIPERWEGKRVGWEFLPFNGGPRICIGQQFALTESSYVTIRLLQRFDKMENLETDPVVRHNLTLTNCSALGVKVRAHVA</sequence>
<dbReference type="GO" id="GO:0020037">
    <property type="term" value="F:heme binding"/>
    <property type="evidence" value="ECO:0007669"/>
    <property type="project" value="InterPro"/>
</dbReference>
<evidence type="ECO:0000256" key="4">
    <source>
        <dbReference type="ARBA" id="ARBA00022723"/>
    </source>
</evidence>
<keyword evidence="7 9" id="KW-0503">Monooxygenase</keyword>
<dbReference type="SUPFAM" id="SSF48264">
    <property type="entry name" value="Cytochrome P450"/>
    <property type="match status" value="1"/>
</dbReference>
<dbReference type="GO" id="GO:0005506">
    <property type="term" value="F:iron ion binding"/>
    <property type="evidence" value="ECO:0007669"/>
    <property type="project" value="InterPro"/>
</dbReference>
<dbReference type="InterPro" id="IPR002402">
    <property type="entry name" value="Cyt_P450_E_grp-II"/>
</dbReference>
<keyword evidence="4 8" id="KW-0479">Metal-binding</keyword>
<dbReference type="EMBL" id="KZ613943">
    <property type="protein sequence ID" value="PMD42563.1"/>
    <property type="molecule type" value="Genomic_DNA"/>
</dbReference>
<dbReference type="InterPro" id="IPR001128">
    <property type="entry name" value="Cyt_P450"/>
</dbReference>
<name>A0A2J6RVS0_HYAVF</name>
<evidence type="ECO:0000256" key="1">
    <source>
        <dbReference type="ARBA" id="ARBA00001971"/>
    </source>
</evidence>
<evidence type="ECO:0000256" key="6">
    <source>
        <dbReference type="ARBA" id="ARBA00023004"/>
    </source>
</evidence>
<reference evidence="10 11" key="1">
    <citation type="submission" date="2016-04" db="EMBL/GenBank/DDBJ databases">
        <title>A degradative enzymes factory behind the ericoid mycorrhizal symbiosis.</title>
        <authorList>
            <consortium name="DOE Joint Genome Institute"/>
            <person name="Martino E."/>
            <person name="Morin E."/>
            <person name="Grelet G."/>
            <person name="Kuo A."/>
            <person name="Kohler A."/>
            <person name="Daghino S."/>
            <person name="Barry K."/>
            <person name="Choi C."/>
            <person name="Cichocki N."/>
            <person name="Clum A."/>
            <person name="Copeland A."/>
            <person name="Hainaut M."/>
            <person name="Haridas S."/>
            <person name="Labutti K."/>
            <person name="Lindquist E."/>
            <person name="Lipzen A."/>
            <person name="Khouja H.-R."/>
            <person name="Murat C."/>
            <person name="Ohm R."/>
            <person name="Olson A."/>
            <person name="Spatafora J."/>
            <person name="Veneault-Fourrey C."/>
            <person name="Henrissat B."/>
            <person name="Grigoriev I."/>
            <person name="Martin F."/>
            <person name="Perotto S."/>
        </authorList>
    </citation>
    <scope>NUCLEOTIDE SEQUENCE [LARGE SCALE GENOMIC DNA]</scope>
    <source>
        <strain evidence="10 11">F</strain>
    </source>
</reference>
<keyword evidence="3 8" id="KW-0349">Heme</keyword>
<dbReference type="InterPro" id="IPR017972">
    <property type="entry name" value="Cyt_P450_CS"/>
</dbReference>
<evidence type="ECO:0000256" key="3">
    <source>
        <dbReference type="ARBA" id="ARBA00022617"/>
    </source>
</evidence>
<dbReference type="PANTHER" id="PTHR24287">
    <property type="entry name" value="P450, PUTATIVE (EUROFUNG)-RELATED"/>
    <property type="match status" value="1"/>
</dbReference>
<dbReference type="GO" id="GO:0016712">
    <property type="term" value="F:oxidoreductase activity, acting on paired donors, with incorporation or reduction of molecular oxygen, reduced flavin or flavoprotein as one donor, and incorporation of one atom of oxygen"/>
    <property type="evidence" value="ECO:0007669"/>
    <property type="project" value="InterPro"/>
</dbReference>
<evidence type="ECO:0000256" key="2">
    <source>
        <dbReference type="ARBA" id="ARBA00010617"/>
    </source>
</evidence>
<evidence type="ECO:0000313" key="10">
    <source>
        <dbReference type="EMBL" id="PMD42563.1"/>
    </source>
</evidence>
<dbReference type="InterPro" id="IPR002974">
    <property type="entry name" value="Cyt_P450_E_CYP52_ascomycetes"/>
</dbReference>
<dbReference type="AlphaFoldDB" id="A0A2J6RVS0"/>
<dbReference type="PRINTS" id="PR00385">
    <property type="entry name" value="P450"/>
</dbReference>
<dbReference type="CDD" id="cd11063">
    <property type="entry name" value="CYP52"/>
    <property type="match status" value="1"/>
</dbReference>
<dbReference type="OrthoDB" id="1470350at2759"/>
<dbReference type="PROSITE" id="PS00086">
    <property type="entry name" value="CYTOCHROME_P450"/>
    <property type="match status" value="1"/>
</dbReference>
<evidence type="ECO:0000256" key="5">
    <source>
        <dbReference type="ARBA" id="ARBA00023002"/>
    </source>
</evidence>
<evidence type="ECO:0000256" key="8">
    <source>
        <dbReference type="PIRSR" id="PIRSR602402-1"/>
    </source>
</evidence>
<accession>A0A2J6RVS0</accession>
<organism evidence="10 11">
    <name type="scientific">Hyaloscypha variabilis (strain UAMH 11265 / GT02V1 / F)</name>
    <name type="common">Meliniomyces variabilis</name>
    <dbReference type="NCBI Taxonomy" id="1149755"/>
    <lineage>
        <taxon>Eukaryota</taxon>
        <taxon>Fungi</taxon>
        <taxon>Dikarya</taxon>
        <taxon>Ascomycota</taxon>
        <taxon>Pezizomycotina</taxon>
        <taxon>Leotiomycetes</taxon>
        <taxon>Helotiales</taxon>
        <taxon>Hyaloscyphaceae</taxon>
        <taxon>Hyaloscypha</taxon>
        <taxon>Hyaloscypha variabilis</taxon>
    </lineage>
</organism>
<dbReference type="PRINTS" id="PR01239">
    <property type="entry name" value="EP450IICYP52"/>
</dbReference>
<dbReference type="Pfam" id="PF00067">
    <property type="entry name" value="p450"/>
    <property type="match status" value="1"/>
</dbReference>
<dbReference type="PRINTS" id="PR00464">
    <property type="entry name" value="EP450II"/>
</dbReference>
<keyword evidence="6 8" id="KW-0408">Iron</keyword>